<dbReference type="RefSeq" id="WP_163708193.1">
    <property type="nucleotide sequence ID" value="NZ_BLLA01000001.1"/>
</dbReference>
<evidence type="ECO:0000256" key="4">
    <source>
        <dbReference type="ARBA" id="ARBA00022692"/>
    </source>
</evidence>
<dbReference type="PANTHER" id="PTHR42718:SF46">
    <property type="entry name" value="BLR6921 PROTEIN"/>
    <property type="match status" value="1"/>
</dbReference>
<feature type="transmembrane region" description="Helical" evidence="7">
    <location>
        <begin position="329"/>
        <end position="352"/>
    </location>
</feature>
<gene>
    <name evidence="9" type="ORF">MTIM_17830</name>
</gene>
<name>A0A7I9Z4L4_9MYCO</name>
<feature type="transmembrane region" description="Helical" evidence="7">
    <location>
        <begin position="49"/>
        <end position="70"/>
    </location>
</feature>
<evidence type="ECO:0000313" key="9">
    <source>
        <dbReference type="EMBL" id="GFG95904.1"/>
    </source>
</evidence>
<feature type="transmembrane region" description="Helical" evidence="7">
    <location>
        <begin position="424"/>
        <end position="441"/>
    </location>
</feature>
<feature type="transmembrane region" description="Helical" evidence="7">
    <location>
        <begin position="232"/>
        <end position="250"/>
    </location>
</feature>
<keyword evidence="2" id="KW-0813">Transport</keyword>
<feature type="transmembrane region" description="Helical" evidence="7">
    <location>
        <begin position="302"/>
        <end position="322"/>
    </location>
</feature>
<evidence type="ECO:0000256" key="3">
    <source>
        <dbReference type="ARBA" id="ARBA00022475"/>
    </source>
</evidence>
<sequence>MDESVEEVNWCTVAVAGAMSFVAMADASIATVVVPSVTKEFGTSASQAAWVLLGYQIPVVALLLFFGSLFGSIGVRIAVPITITVFTVAGALCAVAGSMPWLVAARVAQGMSASALMVEMPLLAASAVPIAYLARAMSVPAICGPLGGAVGAGIGGLAVAQFGYRSVFLLHIPVCIVALALFVTASRGRPTRDRPPAQAFSWGREGTGAVVSAGGTTLVLCVISGLTHGVSALVAAVAGLVLVAVWMRLWGRDQTKVLQRTATGPIHLAILLLALGFVVLTYTVSLTMQNAANHMGPAGTGAALMAFPLAMAIAGLAGGGLADKFSATLVACAGGGIVGVAALLFLTMPATWTPTEVGWRLALAGVGMGLYGGPSQALVFSRAEATNERAILSGSTQLARNVGFAAGPACAVGAMGFGTPVAPVLVAAAAAGIGTVALTAARQRRVEQHATADTLVEFGSDR</sequence>
<feature type="transmembrane region" description="Helical" evidence="7">
    <location>
        <begin position="77"/>
        <end position="103"/>
    </location>
</feature>
<dbReference type="InterPro" id="IPR011701">
    <property type="entry name" value="MFS"/>
</dbReference>
<evidence type="ECO:0000256" key="5">
    <source>
        <dbReference type="ARBA" id="ARBA00022989"/>
    </source>
</evidence>
<dbReference type="Pfam" id="PF07690">
    <property type="entry name" value="MFS_1"/>
    <property type="match status" value="1"/>
</dbReference>
<feature type="transmembrane region" description="Helical" evidence="7">
    <location>
        <begin position="141"/>
        <end position="162"/>
    </location>
</feature>
<feature type="transmembrane region" description="Helical" evidence="7">
    <location>
        <begin position="262"/>
        <end position="282"/>
    </location>
</feature>
<dbReference type="EMBL" id="BLLA01000001">
    <property type="protein sequence ID" value="GFG95904.1"/>
    <property type="molecule type" value="Genomic_DNA"/>
</dbReference>
<comment type="subcellular location">
    <subcellularLocation>
        <location evidence="1">Cell membrane</location>
        <topology evidence="1">Multi-pass membrane protein</topology>
    </subcellularLocation>
</comment>
<dbReference type="GO" id="GO:0005886">
    <property type="term" value="C:plasma membrane"/>
    <property type="evidence" value="ECO:0007669"/>
    <property type="project" value="UniProtKB-SubCell"/>
</dbReference>
<dbReference type="Proteomes" id="UP000465301">
    <property type="component" value="Unassembled WGS sequence"/>
</dbReference>
<evidence type="ECO:0000256" key="1">
    <source>
        <dbReference type="ARBA" id="ARBA00004651"/>
    </source>
</evidence>
<evidence type="ECO:0000259" key="8">
    <source>
        <dbReference type="PROSITE" id="PS50850"/>
    </source>
</evidence>
<evidence type="ECO:0000256" key="2">
    <source>
        <dbReference type="ARBA" id="ARBA00022448"/>
    </source>
</evidence>
<keyword evidence="10" id="KW-1185">Reference proteome</keyword>
<accession>A0A7I9Z4L4</accession>
<evidence type="ECO:0000256" key="6">
    <source>
        <dbReference type="ARBA" id="ARBA00023136"/>
    </source>
</evidence>
<dbReference type="SUPFAM" id="SSF103473">
    <property type="entry name" value="MFS general substrate transporter"/>
    <property type="match status" value="1"/>
</dbReference>
<dbReference type="GO" id="GO:0022857">
    <property type="term" value="F:transmembrane transporter activity"/>
    <property type="evidence" value="ECO:0007669"/>
    <property type="project" value="InterPro"/>
</dbReference>
<feature type="transmembrane region" description="Helical" evidence="7">
    <location>
        <begin position="115"/>
        <end position="134"/>
    </location>
</feature>
<dbReference type="Gene3D" id="1.20.1720.10">
    <property type="entry name" value="Multidrug resistance protein D"/>
    <property type="match status" value="1"/>
</dbReference>
<organism evidence="9 10">
    <name type="scientific">Mycobacterium timonense</name>
    <dbReference type="NCBI Taxonomy" id="701043"/>
    <lineage>
        <taxon>Bacteria</taxon>
        <taxon>Bacillati</taxon>
        <taxon>Actinomycetota</taxon>
        <taxon>Actinomycetes</taxon>
        <taxon>Mycobacteriales</taxon>
        <taxon>Mycobacteriaceae</taxon>
        <taxon>Mycobacterium</taxon>
        <taxon>Mycobacterium avium complex (MAC)</taxon>
    </lineage>
</organism>
<feature type="transmembrane region" description="Helical" evidence="7">
    <location>
        <begin position="12"/>
        <end position="37"/>
    </location>
</feature>
<keyword evidence="6 7" id="KW-0472">Membrane</keyword>
<reference evidence="9 10" key="1">
    <citation type="journal article" date="2019" name="Emerg. Microbes Infect.">
        <title>Comprehensive subspecies identification of 175 nontuberculous mycobacteria species based on 7547 genomic profiles.</title>
        <authorList>
            <person name="Matsumoto Y."/>
            <person name="Kinjo T."/>
            <person name="Motooka D."/>
            <person name="Nabeya D."/>
            <person name="Jung N."/>
            <person name="Uechi K."/>
            <person name="Horii T."/>
            <person name="Iida T."/>
            <person name="Fujita J."/>
            <person name="Nakamura S."/>
        </authorList>
    </citation>
    <scope>NUCLEOTIDE SEQUENCE [LARGE SCALE GENOMIC DNA]</scope>
    <source>
        <strain evidence="9 10">JCM 30726</strain>
    </source>
</reference>
<dbReference type="InterPro" id="IPR036259">
    <property type="entry name" value="MFS_trans_sf"/>
</dbReference>
<dbReference type="Gene3D" id="1.20.1250.20">
    <property type="entry name" value="MFS general substrate transporter like domains"/>
    <property type="match status" value="1"/>
</dbReference>
<protein>
    <submittedName>
        <fullName evidence="9">MFS transporter</fullName>
    </submittedName>
</protein>
<dbReference type="PANTHER" id="PTHR42718">
    <property type="entry name" value="MAJOR FACILITATOR SUPERFAMILY MULTIDRUG TRANSPORTER MFSC"/>
    <property type="match status" value="1"/>
</dbReference>
<dbReference type="AlphaFoldDB" id="A0A7I9Z4L4"/>
<feature type="transmembrane region" description="Helical" evidence="7">
    <location>
        <begin position="168"/>
        <end position="185"/>
    </location>
</feature>
<comment type="caution">
    <text evidence="9">The sequence shown here is derived from an EMBL/GenBank/DDBJ whole genome shotgun (WGS) entry which is preliminary data.</text>
</comment>
<keyword evidence="3" id="KW-1003">Cell membrane</keyword>
<feature type="domain" description="Major facilitator superfamily (MFS) profile" evidence="8">
    <location>
        <begin position="12"/>
        <end position="446"/>
    </location>
</feature>
<feature type="transmembrane region" description="Helical" evidence="7">
    <location>
        <begin position="206"/>
        <end position="226"/>
    </location>
</feature>
<keyword evidence="5 7" id="KW-1133">Transmembrane helix</keyword>
<keyword evidence="4 7" id="KW-0812">Transmembrane</keyword>
<dbReference type="InterPro" id="IPR020846">
    <property type="entry name" value="MFS_dom"/>
</dbReference>
<evidence type="ECO:0000313" key="10">
    <source>
        <dbReference type="Proteomes" id="UP000465301"/>
    </source>
</evidence>
<evidence type="ECO:0000256" key="7">
    <source>
        <dbReference type="SAM" id="Phobius"/>
    </source>
</evidence>
<proteinExistence type="predicted"/>
<dbReference type="PROSITE" id="PS50850">
    <property type="entry name" value="MFS"/>
    <property type="match status" value="1"/>
</dbReference>